<organism evidence="4 5">
    <name type="scientific">Mycoplasmopsis mucosicanis</name>
    <dbReference type="NCBI Taxonomy" id="458208"/>
    <lineage>
        <taxon>Bacteria</taxon>
        <taxon>Bacillati</taxon>
        <taxon>Mycoplasmatota</taxon>
        <taxon>Mycoplasmoidales</taxon>
        <taxon>Metamycoplasmataceae</taxon>
        <taxon>Mycoplasmopsis</taxon>
    </lineage>
</organism>
<dbReference type="Proteomes" id="UP000320801">
    <property type="component" value="Unassembled WGS sequence"/>
</dbReference>
<feature type="domain" description="EamA" evidence="3">
    <location>
        <begin position="170"/>
        <end position="297"/>
    </location>
</feature>
<gene>
    <name evidence="4" type="ORF">E1I18_03480</name>
</gene>
<feature type="transmembrane region" description="Helical" evidence="2">
    <location>
        <begin position="242"/>
        <end position="262"/>
    </location>
</feature>
<feature type="transmembrane region" description="Helical" evidence="2">
    <location>
        <begin position="299"/>
        <end position="321"/>
    </location>
</feature>
<feature type="transmembrane region" description="Helical" evidence="2">
    <location>
        <begin position="142"/>
        <end position="160"/>
    </location>
</feature>
<dbReference type="GO" id="GO:0016020">
    <property type="term" value="C:membrane"/>
    <property type="evidence" value="ECO:0007669"/>
    <property type="project" value="InterPro"/>
</dbReference>
<accession>A0A507SPK3</accession>
<comment type="similarity">
    <text evidence="1">Belongs to the EamA transporter family.</text>
</comment>
<dbReference type="OrthoDB" id="396641at2"/>
<feature type="transmembrane region" description="Helical" evidence="2">
    <location>
        <begin position="274"/>
        <end position="293"/>
    </location>
</feature>
<feature type="transmembrane region" description="Helical" evidence="2">
    <location>
        <begin position="172"/>
        <end position="191"/>
    </location>
</feature>
<evidence type="ECO:0000259" key="3">
    <source>
        <dbReference type="Pfam" id="PF00892"/>
    </source>
</evidence>
<keyword evidence="5" id="KW-1185">Reference proteome</keyword>
<evidence type="ECO:0000313" key="5">
    <source>
        <dbReference type="Proteomes" id="UP000320801"/>
    </source>
</evidence>
<feature type="transmembrane region" description="Helical" evidence="2">
    <location>
        <begin position="203"/>
        <end position="222"/>
    </location>
</feature>
<feature type="domain" description="EamA" evidence="3">
    <location>
        <begin position="14"/>
        <end position="157"/>
    </location>
</feature>
<comment type="caution">
    <text evidence="4">The sequence shown here is derived from an EMBL/GenBank/DDBJ whole genome shotgun (WGS) entry which is preliminary data.</text>
</comment>
<evidence type="ECO:0000313" key="4">
    <source>
        <dbReference type="EMBL" id="TQC51278.1"/>
    </source>
</evidence>
<dbReference type="InterPro" id="IPR000620">
    <property type="entry name" value="EamA_dom"/>
</dbReference>
<keyword evidence="2" id="KW-0812">Transmembrane</keyword>
<dbReference type="EMBL" id="SMDN01000021">
    <property type="protein sequence ID" value="TQC51278.1"/>
    <property type="molecule type" value="Genomic_DNA"/>
</dbReference>
<dbReference type="Pfam" id="PF00892">
    <property type="entry name" value="EamA"/>
    <property type="match status" value="2"/>
</dbReference>
<keyword evidence="2" id="KW-1133">Transmembrane helix</keyword>
<dbReference type="RefSeq" id="WP_141484203.1">
    <property type="nucleotide sequence ID" value="NZ_SMDN01000021.1"/>
</dbReference>
<evidence type="ECO:0000256" key="1">
    <source>
        <dbReference type="ARBA" id="ARBA00007362"/>
    </source>
</evidence>
<name>A0A507SPK3_9BACT</name>
<feature type="transmembrane region" description="Helical" evidence="2">
    <location>
        <begin position="12"/>
        <end position="34"/>
    </location>
</feature>
<dbReference type="PANTHER" id="PTHR22911">
    <property type="entry name" value="ACYL-MALONYL CONDENSING ENZYME-RELATED"/>
    <property type="match status" value="1"/>
</dbReference>
<keyword evidence="2" id="KW-0472">Membrane</keyword>
<sequence>MKIFLKNIKLNREVVVALLGAIFWAISGIVIAFFQFNTTEKIDLKFGISTAFFVDLFALVSSFFLVQIIKKRFSFRVLFPFKNKRIWILFLSSFLGAPLGTAMYWMALIEIGATKASAISTLFPILSTMCVYLFLKKKTRWNTILGLFIATTCAFLLGFIANQQQSGSWKGYLFISIAVVAWGFEAFLSSISLESNIDPYVSIFLRSLTSVLVFLIVLLPSFGAYNTHFGLNYFVKQTSKHFYLLLIAGFFTAISFMCYYRALNKISVANATSINITYSFWTMIFEPLLIIANPNWKPYPWYIYLLGISILAGVILGLLDLNKLKIKNKHKMQE</sequence>
<feature type="transmembrane region" description="Helical" evidence="2">
    <location>
        <begin position="118"/>
        <end position="135"/>
    </location>
</feature>
<proteinExistence type="inferred from homology"/>
<feature type="transmembrane region" description="Helical" evidence="2">
    <location>
        <begin position="46"/>
        <end position="66"/>
    </location>
</feature>
<reference evidence="4 5" key="1">
    <citation type="submission" date="2019-03" db="EMBL/GenBank/DDBJ databases">
        <title>Characterization of a novel Mycoplasma cynos real-time PCR assay.</title>
        <authorList>
            <person name="Tallmadge R.L."/>
            <person name="Mitchell P.K."/>
            <person name="Goodman L."/>
        </authorList>
    </citation>
    <scope>NUCLEOTIDE SEQUENCE [LARGE SCALE GENOMIC DNA]</scope>
    <source>
        <strain evidence="4 5">1642</strain>
    </source>
</reference>
<dbReference type="AlphaFoldDB" id="A0A507SPK3"/>
<evidence type="ECO:0000256" key="2">
    <source>
        <dbReference type="SAM" id="Phobius"/>
    </source>
</evidence>
<protein>
    <submittedName>
        <fullName evidence="4">DMT family transporter</fullName>
    </submittedName>
</protein>
<feature type="transmembrane region" description="Helical" evidence="2">
    <location>
        <begin position="86"/>
        <end position="106"/>
    </location>
</feature>